<dbReference type="EMBL" id="VSRR010135787">
    <property type="protein sequence ID" value="MPD03356.1"/>
    <property type="molecule type" value="Genomic_DNA"/>
</dbReference>
<gene>
    <name evidence="1" type="ORF">E2C01_098989</name>
</gene>
<comment type="caution">
    <text evidence="1">The sequence shown here is derived from an EMBL/GenBank/DDBJ whole genome shotgun (WGS) entry which is preliminary data.</text>
</comment>
<proteinExistence type="predicted"/>
<name>A0A5B7K947_PORTR</name>
<evidence type="ECO:0000313" key="2">
    <source>
        <dbReference type="Proteomes" id="UP000324222"/>
    </source>
</evidence>
<dbReference type="AlphaFoldDB" id="A0A5B7K947"/>
<evidence type="ECO:0000313" key="1">
    <source>
        <dbReference type="EMBL" id="MPD03356.1"/>
    </source>
</evidence>
<protein>
    <submittedName>
        <fullName evidence="1">Uncharacterized protein</fullName>
    </submittedName>
</protein>
<keyword evidence="2" id="KW-1185">Reference proteome</keyword>
<organism evidence="1 2">
    <name type="scientific">Portunus trituberculatus</name>
    <name type="common">Swimming crab</name>
    <name type="synonym">Neptunus trituberculatus</name>
    <dbReference type="NCBI Taxonomy" id="210409"/>
    <lineage>
        <taxon>Eukaryota</taxon>
        <taxon>Metazoa</taxon>
        <taxon>Ecdysozoa</taxon>
        <taxon>Arthropoda</taxon>
        <taxon>Crustacea</taxon>
        <taxon>Multicrustacea</taxon>
        <taxon>Malacostraca</taxon>
        <taxon>Eumalacostraca</taxon>
        <taxon>Eucarida</taxon>
        <taxon>Decapoda</taxon>
        <taxon>Pleocyemata</taxon>
        <taxon>Brachyura</taxon>
        <taxon>Eubrachyura</taxon>
        <taxon>Portunoidea</taxon>
        <taxon>Portunidae</taxon>
        <taxon>Portuninae</taxon>
        <taxon>Portunus</taxon>
    </lineage>
</organism>
<accession>A0A5B7K947</accession>
<dbReference type="Proteomes" id="UP000324222">
    <property type="component" value="Unassembled WGS sequence"/>
</dbReference>
<reference evidence="1 2" key="1">
    <citation type="submission" date="2019-05" db="EMBL/GenBank/DDBJ databases">
        <title>Another draft genome of Portunus trituberculatus and its Hox gene families provides insights of decapod evolution.</title>
        <authorList>
            <person name="Jeong J.-H."/>
            <person name="Song I."/>
            <person name="Kim S."/>
            <person name="Choi T."/>
            <person name="Kim D."/>
            <person name="Ryu S."/>
            <person name="Kim W."/>
        </authorList>
    </citation>
    <scope>NUCLEOTIDE SEQUENCE [LARGE SCALE GENOMIC DNA]</scope>
    <source>
        <tissue evidence="1">Muscle</tissue>
    </source>
</reference>
<sequence length="141" mass="15699">MLKGAGGSHDRRGRSVPGVEVLERLGEGWAAFVFRHHASQVILVGSSLRHAGLDRSPATLLLQSPEGMTDTVQVVEVVVWLYYAHTHTHTHTHTHLLNLSCVSSSNDLSNNDILCRLYIVAASCINRVMLWMYQAKRGRQE</sequence>